<reference evidence="1" key="1">
    <citation type="submission" date="2018-05" db="EMBL/GenBank/DDBJ databases">
        <authorList>
            <person name="Lanie J.A."/>
            <person name="Ng W.-L."/>
            <person name="Kazmierczak K.M."/>
            <person name="Andrzejewski T.M."/>
            <person name="Davidsen T.M."/>
            <person name="Wayne K.J."/>
            <person name="Tettelin H."/>
            <person name="Glass J.I."/>
            <person name="Rusch D."/>
            <person name="Podicherti R."/>
            <person name="Tsui H.-C.T."/>
            <person name="Winkler M.E."/>
        </authorList>
    </citation>
    <scope>NUCLEOTIDE SEQUENCE</scope>
</reference>
<protein>
    <recommendedName>
        <fullName evidence="2">Peptidase M1 membrane alanine aminopeptidase domain-containing protein</fullName>
    </recommendedName>
</protein>
<proteinExistence type="predicted"/>
<evidence type="ECO:0008006" key="2">
    <source>
        <dbReference type="Google" id="ProtNLM"/>
    </source>
</evidence>
<dbReference type="EMBL" id="UINC01073309">
    <property type="protein sequence ID" value="SVC09595.1"/>
    <property type="molecule type" value="Genomic_DNA"/>
</dbReference>
<gene>
    <name evidence="1" type="ORF">METZ01_LOCUS262449</name>
</gene>
<accession>A0A382JDB1</accession>
<sequence length="259" mass="29969">MKSTFLLLINISLLFGAKDYFQQHVAYTIEVTLDDSAHTLHANEKIIYTNNSPDTLQFIWFHLWPNAYKNTETAFAKQGERFLSTRFLFSDEEDRGYIDSLDFSVDGVDAKWDYHSEWIDVAKVELPVKLAPGGQTVIETPFFVKLPEVFSRLGHTGKHYEITQWYPKPAVYDHLGWHPMPYLDMGEFYSEFGSFDVKITLPENYRIMATGDLIDGEEEYAWLDSLVTEGDSLYSLDKKAFKKAIRELQMGKNKKGNFV</sequence>
<name>A0A382JDB1_9ZZZZ</name>
<evidence type="ECO:0000313" key="1">
    <source>
        <dbReference type="EMBL" id="SVC09595.1"/>
    </source>
</evidence>
<organism evidence="1">
    <name type="scientific">marine metagenome</name>
    <dbReference type="NCBI Taxonomy" id="408172"/>
    <lineage>
        <taxon>unclassified sequences</taxon>
        <taxon>metagenomes</taxon>
        <taxon>ecological metagenomes</taxon>
    </lineage>
</organism>
<dbReference type="AlphaFoldDB" id="A0A382JDB1"/>
<feature type="non-terminal residue" evidence="1">
    <location>
        <position position="259"/>
    </location>
</feature>